<dbReference type="EMBL" id="AP012057">
    <property type="protein sequence ID" value="BAN00670.1"/>
    <property type="molecule type" value="Genomic_DNA"/>
</dbReference>
<sequence length="163" mass="17697">MKEELMTITENPTGKKFWFDSFLMEVLVSAADTDGSLSVCKQTHRAGYGTPVHVHEREDQTLFVLEGTITAWLDPMGDRVEKVVDAGEGVFLPRGVPHAFRVEADSKLLEINTPGGFEGFHIAAGEPALHDGLPEPSAPDIEKLMRHGADYACQVQGPPVGAN</sequence>
<evidence type="ECO:0000313" key="2">
    <source>
        <dbReference type="EMBL" id="BAN00670.1"/>
    </source>
</evidence>
<reference evidence="2 3" key="1">
    <citation type="journal article" date="2013" name="Int. J. Syst. Evol. Microbiol.">
        <title>Ilumatobacter nonamiense sp. nov. and Ilumatobacter coccineum sp. nov., isolated from seashore sand.</title>
        <authorList>
            <person name="Matsumoto A."/>
            <person name="Kasai H."/>
            <person name="Matsuo Y."/>
            <person name="Shizuri Y."/>
            <person name="Ichikawa N."/>
            <person name="Fujita N."/>
            <person name="Omura S."/>
            <person name="Takahashi Y."/>
        </authorList>
    </citation>
    <scope>NUCLEOTIDE SEQUENCE [LARGE SCALE GENOMIC DNA]</scope>
    <source>
        <strain evidence="3">NBRC 103263 / KCTC 29153 / YM16-304</strain>
    </source>
</reference>
<protein>
    <recommendedName>
        <fullName evidence="1">Cupin type-2 domain-containing protein</fullName>
    </recommendedName>
</protein>
<evidence type="ECO:0000259" key="1">
    <source>
        <dbReference type="Pfam" id="PF07883"/>
    </source>
</evidence>
<dbReference type="Pfam" id="PF07883">
    <property type="entry name" value="Cupin_2"/>
    <property type="match status" value="1"/>
</dbReference>
<dbReference type="PANTHER" id="PTHR36440:SF1">
    <property type="entry name" value="PUTATIVE (AFU_ORTHOLOGUE AFUA_8G07350)-RELATED"/>
    <property type="match status" value="1"/>
</dbReference>
<dbReference type="Proteomes" id="UP000011863">
    <property type="component" value="Chromosome"/>
</dbReference>
<dbReference type="KEGG" id="aym:YM304_03560"/>
<feature type="domain" description="Cupin type-2" evidence="1">
    <location>
        <begin position="47"/>
        <end position="106"/>
    </location>
</feature>
<evidence type="ECO:0000313" key="3">
    <source>
        <dbReference type="Proteomes" id="UP000011863"/>
    </source>
</evidence>
<dbReference type="InterPro" id="IPR013096">
    <property type="entry name" value="Cupin_2"/>
</dbReference>
<dbReference type="Gene3D" id="2.60.120.10">
    <property type="entry name" value="Jelly Rolls"/>
    <property type="match status" value="1"/>
</dbReference>
<accession>A0A6C7E110</accession>
<organism evidence="2 3">
    <name type="scientific">Ilumatobacter coccineus (strain NBRC 103263 / KCTC 29153 / YM16-304)</name>
    <dbReference type="NCBI Taxonomy" id="1313172"/>
    <lineage>
        <taxon>Bacteria</taxon>
        <taxon>Bacillati</taxon>
        <taxon>Actinomycetota</taxon>
        <taxon>Acidimicrobiia</taxon>
        <taxon>Acidimicrobiales</taxon>
        <taxon>Ilumatobacteraceae</taxon>
        <taxon>Ilumatobacter</taxon>
    </lineage>
</organism>
<proteinExistence type="predicted"/>
<name>A0A6C7E110_ILUCY</name>
<gene>
    <name evidence="2" type="ORF">YM304_03560</name>
</gene>
<dbReference type="InterPro" id="IPR011051">
    <property type="entry name" value="RmlC_Cupin_sf"/>
</dbReference>
<dbReference type="OrthoDB" id="4227163at2"/>
<dbReference type="SUPFAM" id="SSF51182">
    <property type="entry name" value="RmlC-like cupins"/>
    <property type="match status" value="1"/>
</dbReference>
<dbReference type="InterPro" id="IPR053146">
    <property type="entry name" value="QDO-like"/>
</dbReference>
<dbReference type="InterPro" id="IPR014710">
    <property type="entry name" value="RmlC-like_jellyroll"/>
</dbReference>
<dbReference type="PANTHER" id="PTHR36440">
    <property type="entry name" value="PUTATIVE (AFU_ORTHOLOGUE AFUA_8G07350)-RELATED"/>
    <property type="match status" value="1"/>
</dbReference>
<keyword evidence="3" id="KW-1185">Reference proteome</keyword>
<dbReference type="AlphaFoldDB" id="A0A6C7E110"/>